<evidence type="ECO:0000256" key="4">
    <source>
        <dbReference type="SAM" id="MobiDB-lite"/>
    </source>
</evidence>
<dbReference type="eggNOG" id="KOG3108">
    <property type="taxonomic scope" value="Eukaryota"/>
</dbReference>
<dbReference type="SUPFAM" id="SSF50249">
    <property type="entry name" value="Nucleic acid-binding proteins"/>
    <property type="match status" value="1"/>
</dbReference>
<dbReference type="InterPro" id="IPR040260">
    <property type="entry name" value="RFA2-like"/>
</dbReference>
<feature type="region of interest" description="Disordered" evidence="4">
    <location>
        <begin position="203"/>
        <end position="233"/>
    </location>
</feature>
<evidence type="ECO:0000256" key="2">
    <source>
        <dbReference type="ARBA" id="ARBA00023125"/>
    </source>
</evidence>
<dbReference type="InterPro" id="IPR036388">
    <property type="entry name" value="WH-like_DNA-bd_sf"/>
</dbReference>
<comment type="subcellular location">
    <subcellularLocation>
        <location evidence="1">Nucleus</location>
    </subcellularLocation>
</comment>
<proteinExistence type="predicted"/>
<dbReference type="PANTHER" id="PTHR13989:SF16">
    <property type="entry name" value="REPLICATION PROTEIN A2"/>
    <property type="match status" value="1"/>
</dbReference>
<dbReference type="STRING" id="578462.A0A0L0TF56"/>
<feature type="region of interest" description="Disordered" evidence="4">
    <location>
        <begin position="21"/>
        <end position="45"/>
    </location>
</feature>
<dbReference type="GO" id="GO:0003697">
    <property type="term" value="F:single-stranded DNA binding"/>
    <property type="evidence" value="ECO:0007669"/>
    <property type="project" value="TreeGrafter"/>
</dbReference>
<keyword evidence="6" id="KW-1185">Reference proteome</keyword>
<keyword evidence="3" id="KW-0539">Nucleus</keyword>
<dbReference type="Proteomes" id="UP000054350">
    <property type="component" value="Unassembled WGS sequence"/>
</dbReference>
<dbReference type="PANTHER" id="PTHR13989">
    <property type="entry name" value="REPLICATION PROTEIN A-RELATED"/>
    <property type="match status" value="1"/>
</dbReference>
<dbReference type="Gene3D" id="2.40.50.140">
    <property type="entry name" value="Nucleic acid-binding proteins"/>
    <property type="match status" value="1"/>
</dbReference>
<dbReference type="GO" id="GO:0035861">
    <property type="term" value="C:site of double-strand break"/>
    <property type="evidence" value="ECO:0007669"/>
    <property type="project" value="TreeGrafter"/>
</dbReference>
<dbReference type="InterPro" id="IPR012340">
    <property type="entry name" value="NA-bd_OB-fold"/>
</dbReference>
<evidence type="ECO:0000256" key="3">
    <source>
        <dbReference type="ARBA" id="ARBA00023242"/>
    </source>
</evidence>
<reference evidence="6" key="2">
    <citation type="submission" date="2009-11" db="EMBL/GenBank/DDBJ databases">
        <title>The Genome Sequence of Allomyces macrogynus strain ATCC 38327.</title>
        <authorList>
            <consortium name="The Broad Institute Genome Sequencing Platform"/>
            <person name="Russ C."/>
            <person name="Cuomo C."/>
            <person name="Shea T."/>
            <person name="Young S.K."/>
            <person name="Zeng Q."/>
            <person name="Koehrsen M."/>
            <person name="Haas B."/>
            <person name="Borodovsky M."/>
            <person name="Guigo R."/>
            <person name="Alvarado L."/>
            <person name="Berlin A."/>
            <person name="Borenstein D."/>
            <person name="Chen Z."/>
            <person name="Engels R."/>
            <person name="Freedman E."/>
            <person name="Gellesch M."/>
            <person name="Goldberg J."/>
            <person name="Griggs A."/>
            <person name="Gujja S."/>
            <person name="Heiman D."/>
            <person name="Hepburn T."/>
            <person name="Howarth C."/>
            <person name="Jen D."/>
            <person name="Larson L."/>
            <person name="Lewis B."/>
            <person name="Mehta T."/>
            <person name="Park D."/>
            <person name="Pearson M."/>
            <person name="Roberts A."/>
            <person name="Saif S."/>
            <person name="Shenoy N."/>
            <person name="Sisk P."/>
            <person name="Stolte C."/>
            <person name="Sykes S."/>
            <person name="Walk T."/>
            <person name="White J."/>
            <person name="Yandava C."/>
            <person name="Burger G."/>
            <person name="Gray M.W."/>
            <person name="Holland P.W.H."/>
            <person name="King N."/>
            <person name="Lang F.B.F."/>
            <person name="Roger A.J."/>
            <person name="Ruiz-Trillo I."/>
            <person name="Lander E."/>
            <person name="Nusbaum C."/>
        </authorList>
    </citation>
    <scope>NUCLEOTIDE SEQUENCE [LARGE SCALE GENOMIC DNA]</scope>
    <source>
        <strain evidence="6">ATCC 38327</strain>
    </source>
</reference>
<dbReference type="Gene3D" id="1.10.10.10">
    <property type="entry name" value="Winged helix-like DNA-binding domain superfamily/Winged helix DNA-binding domain"/>
    <property type="match status" value="1"/>
</dbReference>
<dbReference type="OrthoDB" id="25571at2759"/>
<organism evidence="5 6">
    <name type="scientific">Allomyces macrogynus (strain ATCC 38327)</name>
    <name type="common">Allomyces javanicus var. macrogynus</name>
    <dbReference type="NCBI Taxonomy" id="578462"/>
    <lineage>
        <taxon>Eukaryota</taxon>
        <taxon>Fungi</taxon>
        <taxon>Fungi incertae sedis</taxon>
        <taxon>Blastocladiomycota</taxon>
        <taxon>Blastocladiomycetes</taxon>
        <taxon>Blastocladiales</taxon>
        <taxon>Blastocladiaceae</taxon>
        <taxon>Allomyces</taxon>
    </lineage>
</organism>
<evidence type="ECO:0000313" key="6">
    <source>
        <dbReference type="Proteomes" id="UP000054350"/>
    </source>
</evidence>
<evidence type="ECO:0000313" key="5">
    <source>
        <dbReference type="EMBL" id="KNE73387.1"/>
    </source>
</evidence>
<name>A0A0L0TF56_ALLM3</name>
<keyword evidence="2" id="KW-0238">DNA-binding</keyword>
<dbReference type="GO" id="GO:0005662">
    <property type="term" value="C:DNA replication factor A complex"/>
    <property type="evidence" value="ECO:0007669"/>
    <property type="project" value="TreeGrafter"/>
</dbReference>
<dbReference type="EMBL" id="GG745401">
    <property type="protein sequence ID" value="KNE73387.1"/>
    <property type="molecule type" value="Genomic_DNA"/>
</dbReference>
<evidence type="ECO:0000256" key="1">
    <source>
        <dbReference type="ARBA" id="ARBA00004123"/>
    </source>
</evidence>
<protein>
    <recommendedName>
        <fullName evidence="7">Replication protein A C-terminal domain-containing protein</fullName>
    </recommendedName>
</protein>
<feature type="compositionally biased region" description="Low complexity" evidence="4">
    <location>
        <begin position="209"/>
        <end position="224"/>
    </location>
</feature>
<dbReference type="GO" id="GO:0000781">
    <property type="term" value="C:chromosome, telomeric region"/>
    <property type="evidence" value="ECO:0007669"/>
    <property type="project" value="TreeGrafter"/>
</dbReference>
<dbReference type="CDD" id="cd04478">
    <property type="entry name" value="RPA2_DBD_D"/>
    <property type="match status" value="1"/>
</dbReference>
<dbReference type="GO" id="GO:0000724">
    <property type="term" value="P:double-strand break repair via homologous recombination"/>
    <property type="evidence" value="ECO:0007669"/>
    <property type="project" value="TreeGrafter"/>
</dbReference>
<sequence length="382" mass="39445">GGYGGHGGGYGGHGGGGGGFSLSQAGGGTDVSSTQGGNARTKRDQRVRTVTLKCLAQAAHNGDGPPTLHGQDLSLISLVAKVDAVTEVATHVTLRVSDGSGKGDVRMFLNASADAAATAAANGLGDGKPRVIAGVEEGTYVRLVGAPKTWNGKRHIVAHTVRPIVDFNEVSLHLINVVSHFLLATRGPPRANAAPELQTQGAFASGMPYGTQQQQQFGGTQQYGAPQQQYGTPQFGAPQQQYGAAPQQYGAAPQQYGGYAANTGFHQQQPPPQQYGGFAGNRFGGGMGGGMGMGGGRLPVAASAAGPDYGHPIRNAMASILARPDQTSQVDGTHKTYLYAETSKLLGYSVPAQELQPHFDWLLTEGHAYATVDDDHIKSTSA</sequence>
<dbReference type="AlphaFoldDB" id="A0A0L0TF56"/>
<evidence type="ECO:0008006" key="7">
    <source>
        <dbReference type="Google" id="ProtNLM"/>
    </source>
</evidence>
<reference evidence="5 6" key="1">
    <citation type="submission" date="2009-11" db="EMBL/GenBank/DDBJ databases">
        <title>Annotation of Allomyces macrogynus ATCC 38327.</title>
        <authorList>
            <consortium name="The Broad Institute Genome Sequencing Platform"/>
            <person name="Russ C."/>
            <person name="Cuomo C."/>
            <person name="Burger G."/>
            <person name="Gray M.W."/>
            <person name="Holland P.W.H."/>
            <person name="King N."/>
            <person name="Lang F.B.F."/>
            <person name="Roger A.J."/>
            <person name="Ruiz-Trillo I."/>
            <person name="Young S.K."/>
            <person name="Zeng Q."/>
            <person name="Gargeya S."/>
            <person name="Fitzgerald M."/>
            <person name="Haas B."/>
            <person name="Abouelleil A."/>
            <person name="Alvarado L."/>
            <person name="Arachchi H.M."/>
            <person name="Berlin A."/>
            <person name="Chapman S.B."/>
            <person name="Gearin G."/>
            <person name="Goldberg J."/>
            <person name="Griggs A."/>
            <person name="Gujja S."/>
            <person name="Hansen M."/>
            <person name="Heiman D."/>
            <person name="Howarth C."/>
            <person name="Larimer J."/>
            <person name="Lui A."/>
            <person name="MacDonald P.J.P."/>
            <person name="McCowen C."/>
            <person name="Montmayeur A."/>
            <person name="Murphy C."/>
            <person name="Neiman D."/>
            <person name="Pearson M."/>
            <person name="Priest M."/>
            <person name="Roberts A."/>
            <person name="Saif S."/>
            <person name="Shea T."/>
            <person name="Sisk P."/>
            <person name="Stolte C."/>
            <person name="Sykes S."/>
            <person name="Wortman J."/>
            <person name="Nusbaum C."/>
            <person name="Birren B."/>
        </authorList>
    </citation>
    <scope>NUCLEOTIDE SEQUENCE [LARGE SCALE GENOMIC DNA]</scope>
    <source>
        <strain evidence="5 6">ATCC 38327</strain>
    </source>
</reference>
<dbReference type="VEuPathDB" id="FungiDB:AMAG_17583"/>
<gene>
    <name evidence="5" type="ORF">AMAG_17583</name>
</gene>
<accession>A0A0L0TF56</accession>
<dbReference type="GO" id="GO:0006289">
    <property type="term" value="P:nucleotide-excision repair"/>
    <property type="evidence" value="ECO:0007669"/>
    <property type="project" value="TreeGrafter"/>
</dbReference>
<dbReference type="GO" id="GO:0006260">
    <property type="term" value="P:DNA replication"/>
    <property type="evidence" value="ECO:0007669"/>
    <property type="project" value="TreeGrafter"/>
</dbReference>
<feature type="non-terminal residue" evidence="5">
    <location>
        <position position="1"/>
    </location>
</feature>